<feature type="transmembrane region" description="Helical" evidence="1">
    <location>
        <begin position="90"/>
        <end position="112"/>
    </location>
</feature>
<proteinExistence type="predicted"/>
<feature type="transmembrane region" description="Helical" evidence="1">
    <location>
        <begin position="41"/>
        <end position="70"/>
    </location>
</feature>
<dbReference type="AlphaFoldDB" id="A0A2X4V1D9"/>
<gene>
    <name evidence="2" type="ORF">NCTC12151_03675</name>
</gene>
<dbReference type="KEGG" id="lri:NCTC12151_03675"/>
<protein>
    <submittedName>
        <fullName evidence="2">Uncharacterized protein</fullName>
    </submittedName>
</protein>
<dbReference type="EMBL" id="LS483470">
    <property type="protein sequence ID" value="SQI44439.1"/>
    <property type="molecule type" value="Genomic_DNA"/>
</dbReference>
<keyword evidence="1" id="KW-0472">Membrane</keyword>
<keyword evidence="1" id="KW-0812">Transmembrane</keyword>
<keyword evidence="1" id="KW-1133">Transmembrane helix</keyword>
<reference evidence="2 3" key="1">
    <citation type="submission" date="2018-06" db="EMBL/GenBank/DDBJ databases">
        <authorList>
            <consortium name="Pathogen Informatics"/>
            <person name="Doyle S."/>
        </authorList>
    </citation>
    <scope>NUCLEOTIDE SEQUENCE [LARGE SCALE GENOMIC DNA]</scope>
    <source>
        <strain evidence="2 3">NCTC12151</strain>
    </source>
</reference>
<keyword evidence="3" id="KW-1185">Reference proteome</keyword>
<evidence type="ECO:0000313" key="3">
    <source>
        <dbReference type="Proteomes" id="UP000249005"/>
    </source>
</evidence>
<organism evidence="2 3">
    <name type="scientific">Leminorella richardii</name>
    <dbReference type="NCBI Taxonomy" id="158841"/>
    <lineage>
        <taxon>Bacteria</taxon>
        <taxon>Pseudomonadati</taxon>
        <taxon>Pseudomonadota</taxon>
        <taxon>Gammaproteobacteria</taxon>
        <taxon>Enterobacterales</taxon>
        <taxon>Budviciaceae</taxon>
        <taxon>Leminorella</taxon>
    </lineage>
</organism>
<evidence type="ECO:0000313" key="2">
    <source>
        <dbReference type="EMBL" id="SQI44439.1"/>
    </source>
</evidence>
<accession>A0A2X4V1D9</accession>
<name>A0A2X4V1D9_9GAMM</name>
<evidence type="ECO:0000256" key="1">
    <source>
        <dbReference type="SAM" id="Phobius"/>
    </source>
</evidence>
<feature type="transmembrane region" description="Helical" evidence="1">
    <location>
        <begin position="12"/>
        <end position="29"/>
    </location>
</feature>
<dbReference type="Proteomes" id="UP000249005">
    <property type="component" value="Chromosome 1"/>
</dbReference>
<sequence length="122" mass="14028">MAKRYIINSAQILWLLLSLSILVFSIYRLTVLSEMKYIIELISVMTLAMMIVCAPLSIVSLAITALIFLLDDLCFSGEINTLTNSYIMLFLIWLTFFASGYIQWFIAVPRLFKLPPRRLKTP</sequence>